<feature type="signal peptide" evidence="1">
    <location>
        <begin position="1"/>
        <end position="19"/>
    </location>
</feature>
<gene>
    <name evidence="2" type="ORF">EZJ19_06485</name>
</gene>
<evidence type="ECO:0000256" key="1">
    <source>
        <dbReference type="SAM" id="SignalP"/>
    </source>
</evidence>
<dbReference type="RefSeq" id="WP_131445763.1">
    <property type="nucleotide sequence ID" value="NZ_SJZB01000025.1"/>
</dbReference>
<sequence>MQRIAAVLFCLSLPLAGQAAEPLAYLDLRAAPETQLDTYVEVDGGARLKDVRRVVVPQFRIEFQVRAESSAADGGYLGGGNHASASNSVYVHLTGLDDALMQKITDQAYAAFVQDMTTRGVEVIGPDQLAGQAEYEPILRVGKGSGERLETKDSLSRFFAPSGGRVYALLRRTDKDRQGIGSGFATAFSDLQKEIPKAELALAKKYGAPCLKVLLTVSPARVRASAAAGGGLIGAAVSLMSSSEIKPGLTVTEESRLVFRSAEHSENDFKMFGGKRFFGKKVRDFTEEGDSAVYLKQDVRVADAISAKGMEDTTGGLSKVGNALAPVLALTLGVSSKHEEYTIEADPALFERVAGAELAAANRMLIARFRAVSDGIGVEPAGAPQSAAASAETGLPSF</sequence>
<reference evidence="2 3" key="1">
    <citation type="submission" date="2019-03" db="EMBL/GenBank/DDBJ databases">
        <title>Genome sequence of Thiobacillaceae bacterium LSR1, a sulfur-oxidizing bacterium isolated from freshwater sediment.</title>
        <authorList>
            <person name="Li S."/>
        </authorList>
    </citation>
    <scope>NUCLEOTIDE SEQUENCE [LARGE SCALE GENOMIC DNA]</scope>
    <source>
        <strain evidence="2 3">LSR1</strain>
    </source>
</reference>
<feature type="chain" id="PRO_5020991092" description="Curli production assembly/transport component CsgG" evidence="1">
    <location>
        <begin position="20"/>
        <end position="398"/>
    </location>
</feature>
<evidence type="ECO:0008006" key="4">
    <source>
        <dbReference type="Google" id="ProtNLM"/>
    </source>
</evidence>
<accession>A0A4R1BEN9</accession>
<comment type="caution">
    <text evidence="2">The sequence shown here is derived from an EMBL/GenBank/DDBJ whole genome shotgun (WGS) entry which is preliminary data.</text>
</comment>
<evidence type="ECO:0000313" key="2">
    <source>
        <dbReference type="EMBL" id="TCJ15553.1"/>
    </source>
</evidence>
<keyword evidence="3" id="KW-1185">Reference proteome</keyword>
<dbReference type="Proteomes" id="UP000295443">
    <property type="component" value="Unassembled WGS sequence"/>
</dbReference>
<dbReference type="OrthoDB" id="7210400at2"/>
<dbReference type="AlphaFoldDB" id="A0A4R1BEN9"/>
<proteinExistence type="predicted"/>
<evidence type="ECO:0000313" key="3">
    <source>
        <dbReference type="Proteomes" id="UP000295443"/>
    </source>
</evidence>
<protein>
    <recommendedName>
        <fullName evidence="4">Curli production assembly/transport component CsgG</fullName>
    </recommendedName>
</protein>
<name>A0A4R1BEN9_9PROT</name>
<dbReference type="EMBL" id="SJZB01000025">
    <property type="protein sequence ID" value="TCJ15553.1"/>
    <property type="molecule type" value="Genomic_DNA"/>
</dbReference>
<organism evidence="2 3">
    <name type="scientific">Parasulfuritortus cantonensis</name>
    <dbReference type="NCBI Taxonomy" id="2528202"/>
    <lineage>
        <taxon>Bacteria</taxon>
        <taxon>Pseudomonadati</taxon>
        <taxon>Pseudomonadota</taxon>
        <taxon>Betaproteobacteria</taxon>
        <taxon>Nitrosomonadales</taxon>
        <taxon>Thiobacillaceae</taxon>
        <taxon>Parasulfuritortus</taxon>
    </lineage>
</organism>
<keyword evidence="1" id="KW-0732">Signal</keyword>